<dbReference type="AlphaFoldDB" id="A0A3G8ZJ71"/>
<dbReference type="KEGG" id="nak:EH165_02940"/>
<dbReference type="Pfam" id="PF10801">
    <property type="entry name" value="DUF2537"/>
    <property type="match status" value="1"/>
</dbReference>
<feature type="transmembrane region" description="Helical" evidence="2">
    <location>
        <begin position="109"/>
        <end position="129"/>
    </location>
</feature>
<keyword evidence="2" id="KW-0812">Transmembrane</keyword>
<dbReference type="OrthoDB" id="3573230at2"/>
<reference evidence="3 4" key="1">
    <citation type="submission" date="2018-11" db="EMBL/GenBank/DDBJ databases">
        <authorList>
            <person name="Da X."/>
        </authorList>
    </citation>
    <scope>NUCLEOTIDE SEQUENCE [LARGE SCALE GENOMIC DNA]</scope>
    <source>
        <strain evidence="3 4">S14-144</strain>
    </source>
</reference>
<organism evidence="3 4">
    <name type="scientific">Nakamurella antarctica</name>
    <dbReference type="NCBI Taxonomy" id="1902245"/>
    <lineage>
        <taxon>Bacteria</taxon>
        <taxon>Bacillati</taxon>
        <taxon>Actinomycetota</taxon>
        <taxon>Actinomycetes</taxon>
        <taxon>Nakamurellales</taxon>
        <taxon>Nakamurellaceae</taxon>
        <taxon>Nakamurella</taxon>
    </lineage>
</organism>
<keyword evidence="2" id="KW-0472">Membrane</keyword>
<evidence type="ECO:0000256" key="2">
    <source>
        <dbReference type="SAM" id="Phobius"/>
    </source>
</evidence>
<feature type="transmembrane region" description="Helical" evidence="2">
    <location>
        <begin position="80"/>
        <end position="102"/>
    </location>
</feature>
<accession>A0A3G8ZJ71</accession>
<proteinExistence type="predicted"/>
<evidence type="ECO:0000313" key="4">
    <source>
        <dbReference type="Proteomes" id="UP000268084"/>
    </source>
</evidence>
<evidence type="ECO:0000256" key="1">
    <source>
        <dbReference type="SAM" id="MobiDB-lite"/>
    </source>
</evidence>
<sequence>MNMPENEVTPRGPNETSSVDCALPTPTLPATADGVIAGEADRFFLPGDLEPGPAVAENRQPAADWEWVEQWRAGGERTPWGPGLVLAAFAAAIVAIAIYVITAGLSDQVIFAIIANVVIAGGLSPALWVARTLPVLRWISLGGACGAVVAWCAVLFFPIAT</sequence>
<reference evidence="3 4" key="2">
    <citation type="submission" date="2018-12" db="EMBL/GenBank/DDBJ databases">
        <title>Nakamurella antarcticus sp. nov., isolated from Antarctica South Shetland Islands soil.</title>
        <authorList>
            <person name="Peng F."/>
        </authorList>
    </citation>
    <scope>NUCLEOTIDE SEQUENCE [LARGE SCALE GENOMIC DNA]</scope>
    <source>
        <strain evidence="3 4">S14-144</strain>
    </source>
</reference>
<feature type="transmembrane region" description="Helical" evidence="2">
    <location>
        <begin position="135"/>
        <end position="157"/>
    </location>
</feature>
<keyword evidence="4" id="KW-1185">Reference proteome</keyword>
<evidence type="ECO:0000313" key="3">
    <source>
        <dbReference type="EMBL" id="AZI57270.1"/>
    </source>
</evidence>
<dbReference type="EMBL" id="CP034170">
    <property type="protein sequence ID" value="AZI57270.1"/>
    <property type="molecule type" value="Genomic_DNA"/>
</dbReference>
<dbReference type="Proteomes" id="UP000268084">
    <property type="component" value="Chromosome"/>
</dbReference>
<feature type="region of interest" description="Disordered" evidence="1">
    <location>
        <begin position="1"/>
        <end position="20"/>
    </location>
</feature>
<dbReference type="InterPro" id="IPR024244">
    <property type="entry name" value="DUF2537"/>
</dbReference>
<gene>
    <name evidence="3" type="ORF">EH165_02940</name>
</gene>
<protein>
    <submittedName>
        <fullName evidence="3">DUF2537 domain-containing protein</fullName>
    </submittedName>
</protein>
<name>A0A3G8ZJ71_9ACTN</name>
<keyword evidence="2" id="KW-1133">Transmembrane helix</keyword>